<protein>
    <submittedName>
        <fullName evidence="7">TetR family transcriptional regulator</fullName>
    </submittedName>
</protein>
<reference evidence="7 8" key="1">
    <citation type="submission" date="2021-01" db="EMBL/GenBank/DDBJ databases">
        <title>Whole genome shotgun sequence of Catellatospora coxensis NBRC 107359.</title>
        <authorList>
            <person name="Komaki H."/>
            <person name="Tamura T."/>
        </authorList>
    </citation>
    <scope>NUCLEOTIDE SEQUENCE [LARGE SCALE GENOMIC DNA]</scope>
    <source>
        <strain evidence="7 8">NBRC 107359</strain>
    </source>
</reference>
<keyword evidence="8" id="KW-1185">Reference proteome</keyword>
<evidence type="ECO:0000256" key="1">
    <source>
        <dbReference type="ARBA" id="ARBA00023015"/>
    </source>
</evidence>
<feature type="region of interest" description="Disordered" evidence="5">
    <location>
        <begin position="220"/>
        <end position="242"/>
    </location>
</feature>
<name>A0A8J3KYA9_9ACTN</name>
<dbReference type="SUPFAM" id="SSF46689">
    <property type="entry name" value="Homeodomain-like"/>
    <property type="match status" value="1"/>
</dbReference>
<dbReference type="GO" id="GO:0000976">
    <property type="term" value="F:transcription cis-regulatory region binding"/>
    <property type="evidence" value="ECO:0007669"/>
    <property type="project" value="TreeGrafter"/>
</dbReference>
<evidence type="ECO:0000313" key="7">
    <source>
        <dbReference type="EMBL" id="GIG09140.1"/>
    </source>
</evidence>
<evidence type="ECO:0000313" key="8">
    <source>
        <dbReference type="Proteomes" id="UP000630887"/>
    </source>
</evidence>
<evidence type="ECO:0000256" key="5">
    <source>
        <dbReference type="SAM" id="MobiDB-lite"/>
    </source>
</evidence>
<dbReference type="EMBL" id="BONI01000059">
    <property type="protein sequence ID" value="GIG09140.1"/>
    <property type="molecule type" value="Genomic_DNA"/>
</dbReference>
<dbReference type="InterPro" id="IPR009057">
    <property type="entry name" value="Homeodomain-like_sf"/>
</dbReference>
<dbReference type="AlphaFoldDB" id="A0A8J3KYA9"/>
<keyword evidence="1" id="KW-0805">Transcription regulation</keyword>
<organism evidence="7 8">
    <name type="scientific">Catellatospora coxensis</name>
    <dbReference type="NCBI Taxonomy" id="310354"/>
    <lineage>
        <taxon>Bacteria</taxon>
        <taxon>Bacillati</taxon>
        <taxon>Actinomycetota</taxon>
        <taxon>Actinomycetes</taxon>
        <taxon>Micromonosporales</taxon>
        <taxon>Micromonosporaceae</taxon>
        <taxon>Catellatospora</taxon>
    </lineage>
</organism>
<accession>A0A8J3KYA9</accession>
<gene>
    <name evidence="7" type="ORF">Cco03nite_58400</name>
</gene>
<dbReference type="InterPro" id="IPR001647">
    <property type="entry name" value="HTH_TetR"/>
</dbReference>
<keyword evidence="2 4" id="KW-0238">DNA-binding</keyword>
<keyword evidence="3" id="KW-0804">Transcription</keyword>
<dbReference type="Gene3D" id="1.10.357.10">
    <property type="entry name" value="Tetracycline Repressor, domain 2"/>
    <property type="match status" value="1"/>
</dbReference>
<evidence type="ECO:0000256" key="2">
    <source>
        <dbReference type="ARBA" id="ARBA00023125"/>
    </source>
</evidence>
<dbReference type="PRINTS" id="PR00455">
    <property type="entry name" value="HTHTETR"/>
</dbReference>
<dbReference type="Pfam" id="PF00440">
    <property type="entry name" value="TetR_N"/>
    <property type="match status" value="1"/>
</dbReference>
<dbReference type="PANTHER" id="PTHR30055:SF234">
    <property type="entry name" value="HTH-TYPE TRANSCRIPTIONAL REGULATOR BETI"/>
    <property type="match status" value="1"/>
</dbReference>
<dbReference type="PROSITE" id="PS50977">
    <property type="entry name" value="HTH_TETR_2"/>
    <property type="match status" value="1"/>
</dbReference>
<evidence type="ECO:0000256" key="3">
    <source>
        <dbReference type="ARBA" id="ARBA00023163"/>
    </source>
</evidence>
<dbReference type="PANTHER" id="PTHR30055">
    <property type="entry name" value="HTH-TYPE TRANSCRIPTIONAL REGULATOR RUTR"/>
    <property type="match status" value="1"/>
</dbReference>
<evidence type="ECO:0000259" key="6">
    <source>
        <dbReference type="PROSITE" id="PS50977"/>
    </source>
</evidence>
<proteinExistence type="predicted"/>
<dbReference type="GO" id="GO:0003700">
    <property type="term" value="F:DNA-binding transcription factor activity"/>
    <property type="evidence" value="ECO:0007669"/>
    <property type="project" value="TreeGrafter"/>
</dbReference>
<feature type="domain" description="HTH tetR-type" evidence="6">
    <location>
        <begin position="11"/>
        <end position="71"/>
    </location>
</feature>
<dbReference type="Proteomes" id="UP000630887">
    <property type="component" value="Unassembled WGS sequence"/>
</dbReference>
<sequence length="384" mass="40114">MSRLTRAETQQRNRAGVLSAARAEFATRGYREATVDGIAERAGLTRGAVYSNFPGKRALYFAVLADDAEHAPDLPHPAPGRTPGEALGAYARATMARLPVTTDAPPALDLVPEVLDDDRVRRPYAQLLKLQAILLGLALEQAGARQAPGGRPRAGPAGAPGQRRVRVAEAALTTLQGASVLARTSPGFVEPFHVVATCEHLGDLDLDDRWQPLYADYVPPPRPADEPWPQPATGGADAAPRDAVHGAPVDLRADGVVAVLGLHRLAAIEDAVRAAPPGAHVTAILVSGTPGELMPLARLMLAEFRRCLSAAFPRRAWPGLRIVYDESGALAAAAGVDAVSDATESAVRVVSGRITARAEGYGACLAVAGAAGAVAFRHRDARGA</sequence>
<comment type="caution">
    <text evidence="7">The sequence shown here is derived from an EMBL/GenBank/DDBJ whole genome shotgun (WGS) entry which is preliminary data.</text>
</comment>
<evidence type="ECO:0000256" key="4">
    <source>
        <dbReference type="PROSITE-ProRule" id="PRU00335"/>
    </source>
</evidence>
<dbReference type="InterPro" id="IPR050109">
    <property type="entry name" value="HTH-type_TetR-like_transc_reg"/>
</dbReference>
<feature type="DNA-binding region" description="H-T-H motif" evidence="4">
    <location>
        <begin position="34"/>
        <end position="53"/>
    </location>
</feature>
<feature type="compositionally biased region" description="Pro residues" evidence="5">
    <location>
        <begin position="220"/>
        <end position="230"/>
    </location>
</feature>